<name>A0A916QBR9_9FIRM</name>
<dbReference type="NCBIfam" id="TIGR01494">
    <property type="entry name" value="ATPase_P-type"/>
    <property type="match status" value="1"/>
</dbReference>
<dbReference type="GO" id="GO:0005524">
    <property type="term" value="F:ATP binding"/>
    <property type="evidence" value="ECO:0007669"/>
    <property type="project" value="UniProtKB-UniRule"/>
</dbReference>
<organism evidence="16 17">
    <name type="scientific">Anaerostipes butyraticus</name>
    <dbReference type="NCBI Taxonomy" id="645466"/>
    <lineage>
        <taxon>Bacteria</taxon>
        <taxon>Bacillati</taxon>
        <taxon>Bacillota</taxon>
        <taxon>Clostridia</taxon>
        <taxon>Lachnospirales</taxon>
        <taxon>Lachnospiraceae</taxon>
        <taxon>Anaerostipes</taxon>
    </lineage>
</organism>
<keyword evidence="13" id="KW-1003">Cell membrane</keyword>
<dbReference type="PROSITE" id="PS01229">
    <property type="entry name" value="COF_2"/>
    <property type="match status" value="1"/>
</dbReference>
<dbReference type="PRINTS" id="PR00119">
    <property type="entry name" value="CATATPASE"/>
</dbReference>
<dbReference type="EMBL" id="BLYI01000069">
    <property type="protein sequence ID" value="GFO86580.1"/>
    <property type="molecule type" value="Genomic_DNA"/>
</dbReference>
<dbReference type="Gene3D" id="2.70.150.10">
    <property type="entry name" value="Calcium-transporting ATPase, cytoplasmic transduction domain A"/>
    <property type="match status" value="1"/>
</dbReference>
<dbReference type="SUPFAM" id="SSF81665">
    <property type="entry name" value="Calcium ATPase, transmembrane domain M"/>
    <property type="match status" value="1"/>
</dbReference>
<keyword evidence="10 13" id="KW-0472">Membrane</keyword>
<dbReference type="GO" id="GO:0046872">
    <property type="term" value="F:metal ion binding"/>
    <property type="evidence" value="ECO:0007669"/>
    <property type="project" value="UniProtKB-KW"/>
</dbReference>
<dbReference type="InterPro" id="IPR051014">
    <property type="entry name" value="Cation_Transport_ATPase_IB"/>
</dbReference>
<dbReference type="SUPFAM" id="SSF55008">
    <property type="entry name" value="HMA, heavy metal-associated domain"/>
    <property type="match status" value="2"/>
</dbReference>
<evidence type="ECO:0000256" key="5">
    <source>
        <dbReference type="ARBA" id="ARBA00022723"/>
    </source>
</evidence>
<evidence type="ECO:0000256" key="1">
    <source>
        <dbReference type="ARBA" id="ARBA00004141"/>
    </source>
</evidence>
<evidence type="ECO:0000256" key="3">
    <source>
        <dbReference type="ARBA" id="ARBA00022539"/>
    </source>
</evidence>
<dbReference type="AlphaFoldDB" id="A0A916QBR9"/>
<evidence type="ECO:0000256" key="4">
    <source>
        <dbReference type="ARBA" id="ARBA00022692"/>
    </source>
</evidence>
<reference evidence="16" key="1">
    <citation type="submission" date="2020-06" db="EMBL/GenBank/DDBJ databases">
        <title>Characterization of fructooligosaccharide metabolism and fructooligosaccharide-degrading enzymes in human commensal butyrate producers.</title>
        <authorList>
            <person name="Tanno H."/>
            <person name="Fujii T."/>
            <person name="Hirano K."/>
            <person name="Maeno S."/>
            <person name="Tonozuka T."/>
            <person name="Sakamoto M."/>
            <person name="Ohkuma M."/>
            <person name="Tochio T."/>
            <person name="Endo A."/>
        </authorList>
    </citation>
    <scope>NUCLEOTIDE SEQUENCE</scope>
    <source>
        <strain evidence="16">JCM 17466</strain>
    </source>
</reference>
<keyword evidence="3" id="KW-0104">Cadmium</keyword>
<dbReference type="PANTHER" id="PTHR48085:SF5">
    <property type="entry name" value="CADMIUM_ZINC-TRANSPORTING ATPASE HMA4-RELATED"/>
    <property type="match status" value="1"/>
</dbReference>
<dbReference type="InterPro" id="IPR027256">
    <property type="entry name" value="P-typ_ATPase_IB"/>
</dbReference>
<feature type="transmembrane region" description="Helical" evidence="13">
    <location>
        <begin position="516"/>
        <end position="542"/>
    </location>
</feature>
<dbReference type="InterPro" id="IPR044492">
    <property type="entry name" value="P_typ_ATPase_HD_dom"/>
</dbReference>
<dbReference type="InterPro" id="IPR001757">
    <property type="entry name" value="P_typ_ATPase"/>
</dbReference>
<protein>
    <recommendedName>
        <fullName evidence="11">Cd(2+)-exporting ATPase</fullName>
        <ecNumber evidence="11">7.2.2.21</ecNumber>
    </recommendedName>
</protein>
<accession>A0A916QBR9</accession>
<evidence type="ECO:0000256" key="12">
    <source>
        <dbReference type="ARBA" id="ARBA00049338"/>
    </source>
</evidence>
<dbReference type="GO" id="GO:0005886">
    <property type="term" value="C:plasma membrane"/>
    <property type="evidence" value="ECO:0007669"/>
    <property type="project" value="UniProtKB-SubCell"/>
</dbReference>
<dbReference type="NCBIfam" id="TIGR01525">
    <property type="entry name" value="ATPase-IB_hvy"/>
    <property type="match status" value="1"/>
</dbReference>
<evidence type="ECO:0000256" key="11">
    <source>
        <dbReference type="ARBA" id="ARBA00039103"/>
    </source>
</evidence>
<comment type="subcellular location">
    <subcellularLocation>
        <location evidence="13">Cell membrane</location>
    </subcellularLocation>
    <subcellularLocation>
        <location evidence="1">Membrane</location>
        <topology evidence="1">Multi-pass membrane protein</topology>
    </subcellularLocation>
</comment>
<feature type="compositionally biased region" description="Basic residues" evidence="14">
    <location>
        <begin position="78"/>
        <end position="94"/>
    </location>
</feature>
<feature type="transmembrane region" description="Helical" evidence="13">
    <location>
        <begin position="820"/>
        <end position="840"/>
    </location>
</feature>
<feature type="region of interest" description="Disordered" evidence="14">
    <location>
        <begin position="76"/>
        <end position="96"/>
    </location>
</feature>
<dbReference type="InterPro" id="IPR023299">
    <property type="entry name" value="ATPase_P-typ_cyto_dom_N"/>
</dbReference>
<dbReference type="InterPro" id="IPR006121">
    <property type="entry name" value="HMA_dom"/>
</dbReference>
<evidence type="ECO:0000256" key="13">
    <source>
        <dbReference type="RuleBase" id="RU362081"/>
    </source>
</evidence>
<keyword evidence="7 13" id="KW-0067">ATP-binding</keyword>
<dbReference type="CDD" id="cd00371">
    <property type="entry name" value="HMA"/>
    <property type="match status" value="2"/>
</dbReference>
<dbReference type="InterPro" id="IPR018303">
    <property type="entry name" value="ATPase_P-typ_P_site"/>
</dbReference>
<keyword evidence="17" id="KW-1185">Reference proteome</keyword>
<dbReference type="Gene3D" id="3.40.50.1000">
    <property type="entry name" value="HAD superfamily/HAD-like"/>
    <property type="match status" value="1"/>
</dbReference>
<dbReference type="PANTHER" id="PTHR48085">
    <property type="entry name" value="CADMIUM/ZINC-TRANSPORTING ATPASE HMA2-RELATED"/>
    <property type="match status" value="1"/>
</dbReference>
<sequence length="875" mass="94943">MKKVYELKHLDCAHCAAKMEERINRLPEITNAVISYPMKRLYVDTMKEDILSSLQEICSRIEPDIELLELDSAAEQRKARRQHAHSEHKHHHEHCSHEHEHHHEHCDCGEHEHHHEHCGHDHEHHHEHCDCGEHEHHHEHCGHDHEHCDCGHEHEHFHDHTPAAAVREGSGPAVVFLLENLGCAHCAGKMEEKISRLPGVEAANLTYATSQLRVWAEDAPSLLPQIQEICASIEPQVTVSLRSSRSSKTKKARSGTGITEDTKSLICIILGIALFIAGKLLESPLASAGDICFIAAYLILGIRIIVTALKNISRGQVFDENFLMSVATIGAFAVGDFAEAVGVMLFYRIGELFESKAVERSRSQIMDVIDMRPEVVHYVETDGTITEINAQDADVGDILQVRPGDRIPLDGVIISGETMIDTSPVTGEPVPAAASPGSSVISGCVNTSGLIKMKVEKPLEESMVTRIMDSVENAAASKPKMDRFITRFSRVYTPFVVFLALATAVIPSLVTGNWNHWIYTALTFLVISCPCALVLSVPLAFFSGIGAGSKQGILFKGGIALETLKQIKSVIMDKTGTITKGNFQVQKICSFGSESRQDLLSLAAACEADSTHPIGKSILEAAREEGVSYPAADSVKEIAGHGSVITIGDHQILAGNSKLMKRYHISGENPSPSDYGTEVLLARDGKLIGCIIISDTLKEDAKSAIQALKAQGLHTVMLTGDSAASAEAIARETGIDTVYSHLLPDEKLQKLKEERSKNGAVMFIGDGINDAPVLAGADCGAAMGSGADAAIEAADVVFMRSSVSAIPEAIRIGKKSCRIAWQNVVFALAVKILVMVLGLLGYANMWMAVFADTGVAMICIINSIRAMRVPKQTAE</sequence>
<dbReference type="InterPro" id="IPR059000">
    <property type="entry name" value="ATPase_P-type_domA"/>
</dbReference>
<evidence type="ECO:0000256" key="10">
    <source>
        <dbReference type="ARBA" id="ARBA00023136"/>
    </source>
</evidence>
<dbReference type="RefSeq" id="WP_201312232.1">
    <property type="nucleotide sequence ID" value="NZ_BLYI01000069.1"/>
</dbReference>
<evidence type="ECO:0000256" key="2">
    <source>
        <dbReference type="ARBA" id="ARBA00006024"/>
    </source>
</evidence>
<proteinExistence type="inferred from homology"/>
<feature type="domain" description="HMA" evidence="15">
    <location>
        <begin position="172"/>
        <end position="238"/>
    </location>
</feature>
<dbReference type="PROSITE" id="PS50846">
    <property type="entry name" value="HMA_2"/>
    <property type="match status" value="1"/>
</dbReference>
<dbReference type="SUPFAM" id="SSF56784">
    <property type="entry name" value="HAD-like"/>
    <property type="match status" value="1"/>
</dbReference>
<keyword evidence="8" id="KW-1278">Translocase</keyword>
<dbReference type="PRINTS" id="PR00941">
    <property type="entry name" value="CDATPASE"/>
</dbReference>
<comment type="caution">
    <text evidence="16">The sequence shown here is derived from an EMBL/GenBank/DDBJ whole genome shotgun (WGS) entry which is preliminary data.</text>
</comment>
<evidence type="ECO:0000256" key="8">
    <source>
        <dbReference type="ARBA" id="ARBA00022967"/>
    </source>
</evidence>
<dbReference type="SFLD" id="SFLDG00002">
    <property type="entry name" value="C1.7:_P-type_atpase_like"/>
    <property type="match status" value="1"/>
</dbReference>
<feature type="transmembrane region" description="Helical" evidence="13">
    <location>
        <begin position="491"/>
        <end position="510"/>
    </location>
</feature>
<dbReference type="SFLD" id="SFLDF00027">
    <property type="entry name" value="p-type_atpase"/>
    <property type="match status" value="1"/>
</dbReference>
<evidence type="ECO:0000256" key="14">
    <source>
        <dbReference type="SAM" id="MobiDB-lite"/>
    </source>
</evidence>
<dbReference type="Gene3D" id="3.30.70.100">
    <property type="match status" value="2"/>
</dbReference>
<dbReference type="InterPro" id="IPR036163">
    <property type="entry name" value="HMA_dom_sf"/>
</dbReference>
<dbReference type="Pfam" id="PF00702">
    <property type="entry name" value="Hydrolase"/>
    <property type="match status" value="1"/>
</dbReference>
<feature type="transmembrane region" description="Helical" evidence="13">
    <location>
        <begin position="846"/>
        <end position="864"/>
    </location>
</feature>
<evidence type="ECO:0000256" key="6">
    <source>
        <dbReference type="ARBA" id="ARBA00022741"/>
    </source>
</evidence>
<feature type="transmembrane region" description="Helical" evidence="13">
    <location>
        <begin position="288"/>
        <end position="309"/>
    </location>
</feature>
<dbReference type="SFLD" id="SFLDS00003">
    <property type="entry name" value="Haloacid_Dehalogenase"/>
    <property type="match status" value="1"/>
</dbReference>
<dbReference type="SUPFAM" id="SSF81653">
    <property type="entry name" value="Calcium ATPase, transduction domain A"/>
    <property type="match status" value="1"/>
</dbReference>
<evidence type="ECO:0000256" key="7">
    <source>
        <dbReference type="ARBA" id="ARBA00022840"/>
    </source>
</evidence>
<gene>
    <name evidence="16" type="ORF">ANBU17_29270</name>
</gene>
<dbReference type="InterPro" id="IPR023298">
    <property type="entry name" value="ATPase_P-typ_TM_dom_sf"/>
</dbReference>
<keyword evidence="6 13" id="KW-0547">Nucleotide-binding</keyword>
<evidence type="ECO:0000256" key="9">
    <source>
        <dbReference type="ARBA" id="ARBA00022989"/>
    </source>
</evidence>
<dbReference type="Gene3D" id="3.40.1110.10">
    <property type="entry name" value="Calcium-transporting ATPase, cytoplasmic domain N"/>
    <property type="match status" value="1"/>
</dbReference>
<dbReference type="InterPro" id="IPR008250">
    <property type="entry name" value="ATPase_P-typ_transduc_dom_A_sf"/>
</dbReference>
<dbReference type="EC" id="7.2.2.21" evidence="11"/>
<dbReference type="InterPro" id="IPR036412">
    <property type="entry name" value="HAD-like_sf"/>
</dbReference>
<keyword evidence="9 13" id="KW-1133">Transmembrane helix</keyword>
<evidence type="ECO:0000313" key="16">
    <source>
        <dbReference type="EMBL" id="GFO86580.1"/>
    </source>
</evidence>
<keyword evidence="4 13" id="KW-0812">Transmembrane</keyword>
<evidence type="ECO:0000259" key="15">
    <source>
        <dbReference type="PROSITE" id="PS50846"/>
    </source>
</evidence>
<dbReference type="GO" id="GO:0008551">
    <property type="term" value="F:P-type cadmium transporter activity"/>
    <property type="evidence" value="ECO:0007669"/>
    <property type="project" value="UniProtKB-EC"/>
</dbReference>
<dbReference type="PROSITE" id="PS00154">
    <property type="entry name" value="ATPASE_E1_E2"/>
    <property type="match status" value="1"/>
</dbReference>
<dbReference type="Proteomes" id="UP000613208">
    <property type="component" value="Unassembled WGS sequence"/>
</dbReference>
<dbReference type="Pfam" id="PF00122">
    <property type="entry name" value="E1-E2_ATPase"/>
    <property type="match status" value="1"/>
</dbReference>
<dbReference type="Pfam" id="PF00403">
    <property type="entry name" value="HMA"/>
    <property type="match status" value="1"/>
</dbReference>
<comment type="catalytic activity">
    <reaction evidence="12">
        <text>Cd(2+)(in) + ATP + H2O = Cd(2+)(out) + ADP + phosphate + H(+)</text>
        <dbReference type="Rhea" id="RHEA:12132"/>
        <dbReference type="ChEBI" id="CHEBI:15377"/>
        <dbReference type="ChEBI" id="CHEBI:15378"/>
        <dbReference type="ChEBI" id="CHEBI:30616"/>
        <dbReference type="ChEBI" id="CHEBI:43474"/>
        <dbReference type="ChEBI" id="CHEBI:48775"/>
        <dbReference type="ChEBI" id="CHEBI:456216"/>
        <dbReference type="EC" id="7.2.2.21"/>
    </reaction>
</comment>
<keyword evidence="5 13" id="KW-0479">Metal-binding</keyword>
<comment type="similarity">
    <text evidence="2 13">Belongs to the cation transport ATPase (P-type) (TC 3.A.3) family. Type IB subfamily.</text>
</comment>
<evidence type="ECO:0000313" key="17">
    <source>
        <dbReference type="Proteomes" id="UP000613208"/>
    </source>
</evidence>
<dbReference type="GO" id="GO:0016887">
    <property type="term" value="F:ATP hydrolysis activity"/>
    <property type="evidence" value="ECO:0007669"/>
    <property type="project" value="InterPro"/>
</dbReference>
<dbReference type="InterPro" id="IPR023214">
    <property type="entry name" value="HAD_sf"/>
</dbReference>